<dbReference type="Proteomes" id="UP000596661">
    <property type="component" value="Chromosome 3"/>
</dbReference>
<name>A0A803R0P2_CANSA</name>
<protein>
    <submittedName>
        <fullName evidence="1">Uncharacterized protein</fullName>
    </submittedName>
</protein>
<dbReference type="EMBL" id="UZAU01000322">
    <property type="status" value="NOT_ANNOTATED_CDS"/>
    <property type="molecule type" value="Genomic_DNA"/>
</dbReference>
<reference evidence="1" key="1">
    <citation type="submission" date="2018-11" db="EMBL/GenBank/DDBJ databases">
        <authorList>
            <person name="Grassa J C."/>
        </authorList>
    </citation>
    <scope>NUCLEOTIDE SEQUENCE [LARGE SCALE GENOMIC DNA]</scope>
</reference>
<dbReference type="AlphaFoldDB" id="A0A803R0P2"/>
<sequence>MPRFPSFPNDPQDMISDLLQGLGSLVKDLQQGITDVEAFVKRDQKEFYTAIQAQMLTRIQNIWNTTLKELAFPDY</sequence>
<dbReference type="EnsemblPlants" id="novel_model_3671_5bd9a17a">
    <property type="protein sequence ID" value="cds.novel_model_3671_5bd9a17a"/>
    <property type="gene ID" value="novel_gene_1957_5bd9a17a"/>
</dbReference>
<proteinExistence type="predicted"/>
<keyword evidence="2" id="KW-1185">Reference proteome</keyword>
<evidence type="ECO:0000313" key="1">
    <source>
        <dbReference type="EnsemblPlants" id="cds.novel_model_3671_5bd9a17a"/>
    </source>
</evidence>
<organism evidence="1 2">
    <name type="scientific">Cannabis sativa</name>
    <name type="common">Hemp</name>
    <name type="synonym">Marijuana</name>
    <dbReference type="NCBI Taxonomy" id="3483"/>
    <lineage>
        <taxon>Eukaryota</taxon>
        <taxon>Viridiplantae</taxon>
        <taxon>Streptophyta</taxon>
        <taxon>Embryophyta</taxon>
        <taxon>Tracheophyta</taxon>
        <taxon>Spermatophyta</taxon>
        <taxon>Magnoliopsida</taxon>
        <taxon>eudicotyledons</taxon>
        <taxon>Gunneridae</taxon>
        <taxon>Pentapetalae</taxon>
        <taxon>rosids</taxon>
        <taxon>fabids</taxon>
        <taxon>Rosales</taxon>
        <taxon>Cannabaceae</taxon>
        <taxon>Cannabis</taxon>
    </lineage>
</organism>
<dbReference type="Gramene" id="novel_model_3671_5bd9a17a">
    <property type="protein sequence ID" value="cds.novel_model_3671_5bd9a17a"/>
    <property type="gene ID" value="novel_gene_1957_5bd9a17a"/>
</dbReference>
<accession>A0A803R0P2</accession>
<evidence type="ECO:0000313" key="2">
    <source>
        <dbReference type="Proteomes" id="UP000596661"/>
    </source>
</evidence>
<reference evidence="1" key="2">
    <citation type="submission" date="2021-03" db="UniProtKB">
        <authorList>
            <consortium name="EnsemblPlants"/>
        </authorList>
    </citation>
    <scope>IDENTIFICATION</scope>
</reference>